<proteinExistence type="predicted"/>
<dbReference type="Proteomes" id="UP000607653">
    <property type="component" value="Unassembled WGS sequence"/>
</dbReference>
<dbReference type="EMBL" id="DUZY01000006">
    <property type="protein sequence ID" value="DAD43471.1"/>
    <property type="molecule type" value="Genomic_DNA"/>
</dbReference>
<feature type="compositionally biased region" description="Basic and acidic residues" evidence="1">
    <location>
        <begin position="175"/>
        <end position="187"/>
    </location>
</feature>
<evidence type="ECO:0000313" key="3">
    <source>
        <dbReference type="Proteomes" id="UP000607653"/>
    </source>
</evidence>
<keyword evidence="3" id="KW-1185">Reference proteome</keyword>
<evidence type="ECO:0000313" key="2">
    <source>
        <dbReference type="EMBL" id="DAD43471.1"/>
    </source>
</evidence>
<comment type="caution">
    <text evidence="2">The sequence shown here is derived from an EMBL/GenBank/DDBJ whole genome shotgun (WGS) entry which is preliminary data.</text>
</comment>
<organism evidence="2 3">
    <name type="scientific">Nelumbo nucifera</name>
    <name type="common">Sacred lotus</name>
    <dbReference type="NCBI Taxonomy" id="4432"/>
    <lineage>
        <taxon>Eukaryota</taxon>
        <taxon>Viridiplantae</taxon>
        <taxon>Streptophyta</taxon>
        <taxon>Embryophyta</taxon>
        <taxon>Tracheophyta</taxon>
        <taxon>Spermatophyta</taxon>
        <taxon>Magnoliopsida</taxon>
        <taxon>Proteales</taxon>
        <taxon>Nelumbonaceae</taxon>
        <taxon>Nelumbo</taxon>
    </lineage>
</organism>
<name>A0A822ZIK7_NELNU</name>
<gene>
    <name evidence="2" type="ORF">HUJ06_001701</name>
</gene>
<sequence>MPTIVLLYNCGVNGKRSPASFFPFLISTECLFYGKGSYKNRRRAWDFFQSQRVYSTVEAAIKFIGERCSCALGRPLFLGSSRVSSIWSAYIDDLEGIGDYAWGRCVRNYLVADLDRLIYNMEGGSSTGASGISGNLIGCSTALLVVESLTPNADELPLLDVGAKVPVGETGGPSNEERHGASDHPDPPYECKGRKGFCKSCMESLKYQIFQTEASQYALTMKQNVALRANSLERVTIEATTQFCEIFEPSPSVMSMYQRRSQQAQRERFQSSAVVSPYQAPRQHRHVAKEFAIVASSKKGQQVKFPNGPSIWSSFKNKKTLQKDDLAVIKSFLYSSMGDQQYIWSNDDFWLSARCMRHLFDPTAWVYDKVIDAYGFLLSARPTNAIKICYVSSMAPLYFAGNRLTITLVVIGAIKTKGEVGANDSWYHRVAIRFCDLNSRTTRKMIDVLHWEIGAQILRHSIP</sequence>
<feature type="region of interest" description="Disordered" evidence="1">
    <location>
        <begin position="167"/>
        <end position="187"/>
    </location>
</feature>
<reference evidence="2 3" key="1">
    <citation type="journal article" date="2020" name="Mol. Biol. Evol.">
        <title>Distinct Expression and Methylation Patterns for Genes with Different Fates following a Single Whole-Genome Duplication in Flowering Plants.</title>
        <authorList>
            <person name="Shi T."/>
            <person name="Rahmani R.S."/>
            <person name="Gugger P.F."/>
            <person name="Wang M."/>
            <person name="Li H."/>
            <person name="Zhang Y."/>
            <person name="Li Z."/>
            <person name="Wang Q."/>
            <person name="Van de Peer Y."/>
            <person name="Marchal K."/>
            <person name="Chen J."/>
        </authorList>
    </citation>
    <scope>NUCLEOTIDE SEQUENCE [LARGE SCALE GENOMIC DNA]</scope>
    <source>
        <tissue evidence="2">Leaf</tissue>
    </source>
</reference>
<dbReference type="AlphaFoldDB" id="A0A822ZIK7"/>
<protein>
    <submittedName>
        <fullName evidence="2">Uncharacterized protein</fullName>
    </submittedName>
</protein>
<accession>A0A822ZIK7</accession>
<evidence type="ECO:0000256" key="1">
    <source>
        <dbReference type="SAM" id="MobiDB-lite"/>
    </source>
</evidence>